<reference evidence="1 2" key="1">
    <citation type="submission" date="2022-06" db="EMBL/GenBank/DDBJ databases">
        <title>Genomic Encyclopedia of Archaeal and Bacterial Type Strains, Phase II (KMG-II): from individual species to whole genera.</title>
        <authorList>
            <person name="Goeker M."/>
        </authorList>
    </citation>
    <scope>NUCLEOTIDE SEQUENCE [LARGE SCALE GENOMIC DNA]</scope>
    <source>
        <strain evidence="1 2">DSM 44255</strain>
    </source>
</reference>
<dbReference type="Proteomes" id="UP001205185">
    <property type="component" value="Unassembled WGS sequence"/>
</dbReference>
<comment type="caution">
    <text evidence="1">The sequence shown here is derived from an EMBL/GenBank/DDBJ whole genome shotgun (WGS) entry which is preliminary data.</text>
</comment>
<proteinExistence type="predicted"/>
<accession>A0ABT1I5P1</accession>
<evidence type="ECO:0000313" key="1">
    <source>
        <dbReference type="EMBL" id="MCP2267945.1"/>
    </source>
</evidence>
<dbReference type="EMBL" id="JAMTCO010000001">
    <property type="protein sequence ID" value="MCP2267945.1"/>
    <property type="molecule type" value="Genomic_DNA"/>
</dbReference>
<keyword evidence="2" id="KW-1185">Reference proteome</keyword>
<sequence>MPTLTLPFAPPVPVVQCDGCGVETGCTTVTMDGSEVCADCLTGYEKCGRCDEYASSLTETDFDRSVCDECAWGMSTCVECDTLSEDSRSTDNGGEVCDSCSDAYWSCENCYILTRNGDYCESCEPEQADDASDYIHCYDYRPAPEFHGTGPLYLGVELEINTPDLGYCAETATDHLGSVGYLKEDCSIGRGFEIVTHPMSYDWAIGHFPWGMLDELAALGASGDGNGLHVHVSRAAFDGPAHVFRWLKLFYRNQTEVIEIARRESNQWAPFSPEGRRYAKHAAKGGKCTNRYQAINVQNEHTFELRIFAGTVNETEVKAALALAAASVEYTRALTVRDIATGGGWGWESFARWVAAQGIYPDLADQMEALPCAC</sequence>
<organism evidence="1 2">
    <name type="scientific">Actinokineospora diospyrosa</name>
    <dbReference type="NCBI Taxonomy" id="103728"/>
    <lineage>
        <taxon>Bacteria</taxon>
        <taxon>Bacillati</taxon>
        <taxon>Actinomycetota</taxon>
        <taxon>Actinomycetes</taxon>
        <taxon>Pseudonocardiales</taxon>
        <taxon>Pseudonocardiaceae</taxon>
        <taxon>Actinokineospora</taxon>
    </lineage>
</organism>
<name>A0ABT1I5P1_9PSEU</name>
<gene>
    <name evidence="1" type="ORF">LV75_000427</name>
</gene>
<evidence type="ECO:0000313" key="2">
    <source>
        <dbReference type="Proteomes" id="UP001205185"/>
    </source>
</evidence>
<protein>
    <submittedName>
        <fullName evidence="1">Amidoligase enzyme</fullName>
    </submittedName>
</protein>